<dbReference type="STRING" id="1182568.SU48_06415"/>
<evidence type="ECO:0000259" key="1">
    <source>
        <dbReference type="Pfam" id="PF14332"/>
    </source>
</evidence>
<feature type="domain" description="PatA-like N-terminal" evidence="1">
    <location>
        <begin position="7"/>
        <end position="100"/>
    </location>
</feature>
<dbReference type="PANTHER" id="PTHR36304:SF4">
    <property type="entry name" value="DUF4388 DOMAIN-CONTAINING PROTEIN"/>
    <property type="match status" value="1"/>
</dbReference>
<sequence length="253" mass="28260">MTKSNASLDTFDFLELLSMLSGSSKTGALSVHRPDGLFQCWLENGRVRHLDFEGVEGVPALVKLLLDPQGRFHFEDGLTHPTPRMDATLDEVAFEALDGLPEHKPPFDGPARLPSPQRVAAMRWTLQEQDVLRQIEAQRPLSDLTADPYARRMLAKLIRMGLLSPRKSRVARLSVTVTREVRGVVVIDDLILRRWKDDLVRPPQHIAIRDDAGRIHTLPVRSGPDLGAQLLIPTDLLMRTGLRAGDSVLVRPV</sequence>
<dbReference type="PANTHER" id="PTHR36304">
    <property type="entry name" value="DOMAIN GTPASE-ACTIVATING PROTEIN, PUTATIVE-RELATED-RELATED"/>
    <property type="match status" value="1"/>
</dbReference>
<organism evidence="2 3">
    <name type="scientific">Deinococcus puniceus</name>
    <dbReference type="NCBI Taxonomy" id="1182568"/>
    <lineage>
        <taxon>Bacteria</taxon>
        <taxon>Thermotogati</taxon>
        <taxon>Deinococcota</taxon>
        <taxon>Deinococci</taxon>
        <taxon>Deinococcales</taxon>
        <taxon>Deinococcaceae</taxon>
        <taxon>Deinococcus</taxon>
    </lineage>
</organism>
<dbReference type="Pfam" id="PF14332">
    <property type="entry name" value="DUF4388"/>
    <property type="match status" value="1"/>
</dbReference>
<accession>A0A172T8U7</accession>
<evidence type="ECO:0000313" key="2">
    <source>
        <dbReference type="EMBL" id="ANE43458.1"/>
    </source>
</evidence>
<dbReference type="OrthoDB" id="65834at2"/>
<reference evidence="2 3" key="1">
    <citation type="submission" date="2015-01" db="EMBL/GenBank/DDBJ databases">
        <title>Deinococcus puniceus/DY1/ whole genome sequencing.</title>
        <authorList>
            <person name="Kim M.K."/>
            <person name="Srinivasan S."/>
            <person name="Lee J.-J."/>
        </authorList>
    </citation>
    <scope>NUCLEOTIDE SEQUENCE [LARGE SCALE GENOMIC DNA]</scope>
    <source>
        <strain evidence="2 3">DY1</strain>
    </source>
</reference>
<name>A0A172T8U7_9DEIO</name>
<dbReference type="RefSeq" id="WP_064014524.1">
    <property type="nucleotide sequence ID" value="NZ_CP011387.1"/>
</dbReference>
<proteinExistence type="predicted"/>
<evidence type="ECO:0000313" key="3">
    <source>
        <dbReference type="Proteomes" id="UP000077363"/>
    </source>
</evidence>
<gene>
    <name evidence="2" type="ORF">SU48_06415</name>
</gene>
<dbReference type="Proteomes" id="UP000077363">
    <property type="component" value="Chromosome"/>
</dbReference>
<dbReference type="AlphaFoldDB" id="A0A172T8U7"/>
<dbReference type="EMBL" id="CP011387">
    <property type="protein sequence ID" value="ANE43458.1"/>
    <property type="molecule type" value="Genomic_DNA"/>
</dbReference>
<protein>
    <recommendedName>
        <fullName evidence="1">PatA-like N-terminal domain-containing protein</fullName>
    </recommendedName>
</protein>
<keyword evidence="3" id="KW-1185">Reference proteome</keyword>
<dbReference type="PATRIC" id="fig|1182568.3.peg.1333"/>
<dbReference type="KEGG" id="dpu:SU48_06415"/>
<dbReference type="InterPro" id="IPR025497">
    <property type="entry name" value="PatA-like_N"/>
</dbReference>